<name>M6CP53_9LEPT</name>
<dbReference type="AlphaFoldDB" id="M6CP53"/>
<sequence length="224" mass="26104">MKNRILFIVIGFLLQSCLTITEKELPPKIELGGNLPRLQETLVIIEEFRSNVSPDLVDQEDISQTGDDNLLKFRNPLVGAYEKRFFATTFAQCRCFQNIIIAFKGIDDVDLLRKKFKNVIRVKLVDYNDSKRLTTTILLTTFTLGLIPTWNSFARRVEFTIESESLKEPVTFKYDRRFTLYAHLFLAFGLFKEKNVLSRYPGFYDFFQLVSSEIYSQKLIPLDN</sequence>
<dbReference type="RefSeq" id="WP_020774123.1">
    <property type="nucleotide sequence ID" value="NZ_ANIK01000065.1"/>
</dbReference>
<organism evidence="1 2">
    <name type="scientific">Leptospira alstonii serovar Sichuan str. 79601</name>
    <dbReference type="NCBI Taxonomy" id="1218565"/>
    <lineage>
        <taxon>Bacteria</taxon>
        <taxon>Pseudomonadati</taxon>
        <taxon>Spirochaetota</taxon>
        <taxon>Spirochaetia</taxon>
        <taxon>Leptospirales</taxon>
        <taxon>Leptospiraceae</taxon>
        <taxon>Leptospira</taxon>
    </lineage>
</organism>
<keyword evidence="1" id="KW-0449">Lipoprotein</keyword>
<protein>
    <submittedName>
        <fullName evidence="1">Putative lipoprotein</fullName>
    </submittedName>
</protein>
<dbReference type="PROSITE" id="PS51257">
    <property type="entry name" value="PROKAR_LIPOPROTEIN"/>
    <property type="match status" value="1"/>
</dbReference>
<accession>M6CP53</accession>
<dbReference type="PATRIC" id="fig|1218565.3.peg.3058"/>
<evidence type="ECO:0000313" key="1">
    <source>
        <dbReference type="EMBL" id="EMJ93484.1"/>
    </source>
</evidence>
<gene>
    <name evidence="1" type="ORF">LEP1GSC194_1211</name>
</gene>
<comment type="caution">
    <text evidence="1">The sequence shown here is derived from an EMBL/GenBank/DDBJ whole genome shotgun (WGS) entry which is preliminary data.</text>
</comment>
<dbReference type="Proteomes" id="UP000011988">
    <property type="component" value="Unassembled WGS sequence"/>
</dbReference>
<proteinExistence type="predicted"/>
<reference evidence="1 2" key="1">
    <citation type="submission" date="2013-01" db="EMBL/GenBank/DDBJ databases">
        <authorList>
            <person name="Harkins D.M."/>
            <person name="Durkin A.S."/>
            <person name="Brinkac L.M."/>
            <person name="Haft D.H."/>
            <person name="Selengut J.D."/>
            <person name="Sanka R."/>
            <person name="DePew J."/>
            <person name="Purushe J."/>
            <person name="Galloway R.L."/>
            <person name="Vinetz J.M."/>
            <person name="Sutton G.G."/>
            <person name="Nierman W.C."/>
            <person name="Fouts D.E."/>
        </authorList>
    </citation>
    <scope>NUCLEOTIDE SEQUENCE [LARGE SCALE GENOMIC DNA]</scope>
    <source>
        <strain evidence="1 2">79601</strain>
    </source>
</reference>
<dbReference type="EMBL" id="ANIK01000065">
    <property type="protein sequence ID" value="EMJ93484.1"/>
    <property type="molecule type" value="Genomic_DNA"/>
</dbReference>
<evidence type="ECO:0000313" key="2">
    <source>
        <dbReference type="Proteomes" id="UP000011988"/>
    </source>
</evidence>
<dbReference type="OrthoDB" id="345741at2"/>